<keyword evidence="5 8" id="KW-0464">Manganese</keyword>
<evidence type="ECO:0000256" key="4">
    <source>
        <dbReference type="ARBA" id="ARBA00023027"/>
    </source>
</evidence>
<comment type="cofactor">
    <cofactor evidence="10">
        <name>NAD(+)</name>
        <dbReference type="ChEBI" id="CHEBI:57540"/>
    </cofactor>
    <text evidence="10">Binds 1 NAD(+) per subunit.</text>
</comment>
<dbReference type="AlphaFoldDB" id="A0A640T172"/>
<keyword evidence="4 10" id="KW-0520">NAD</keyword>
<gene>
    <name evidence="12" type="ORF">Sgleb_49610</name>
</gene>
<keyword evidence="8" id="KW-0533">Nickel</keyword>
<dbReference type="Pfam" id="PF02056">
    <property type="entry name" value="Glyco_hydro_4"/>
    <property type="match status" value="1"/>
</dbReference>
<evidence type="ECO:0000256" key="8">
    <source>
        <dbReference type="PIRSR" id="PIRSR601088-3"/>
    </source>
</evidence>
<proteinExistence type="inferred from homology"/>
<dbReference type="PANTHER" id="PTHR32092:SF5">
    <property type="entry name" value="6-PHOSPHO-BETA-GLUCOSIDASE"/>
    <property type="match status" value="1"/>
</dbReference>
<feature type="domain" description="Glycosyl hydrolase family 4 C-terminal" evidence="11">
    <location>
        <begin position="202"/>
        <end position="414"/>
    </location>
</feature>
<feature type="site" description="Increases basicity of active site Tyr" evidence="9">
    <location>
        <position position="118"/>
    </location>
</feature>
<dbReference type="GO" id="GO:0016616">
    <property type="term" value="F:oxidoreductase activity, acting on the CH-OH group of donors, NAD or NADP as acceptor"/>
    <property type="evidence" value="ECO:0007669"/>
    <property type="project" value="InterPro"/>
</dbReference>
<feature type="binding site" evidence="7">
    <location>
        <position position="156"/>
    </location>
    <ligand>
        <name>substrate</name>
    </ligand>
</feature>
<feature type="binding site" evidence="7">
    <location>
        <position position="273"/>
    </location>
    <ligand>
        <name>substrate</name>
    </ligand>
</feature>
<dbReference type="InterPro" id="IPR001088">
    <property type="entry name" value="Glyco_hydro_4"/>
</dbReference>
<evidence type="ECO:0000256" key="6">
    <source>
        <dbReference type="ARBA" id="ARBA00023295"/>
    </source>
</evidence>
<dbReference type="GO" id="GO:0004553">
    <property type="term" value="F:hydrolase activity, hydrolyzing O-glycosyl compounds"/>
    <property type="evidence" value="ECO:0007669"/>
    <property type="project" value="InterPro"/>
</dbReference>
<evidence type="ECO:0000256" key="1">
    <source>
        <dbReference type="ARBA" id="ARBA00010141"/>
    </source>
</evidence>
<dbReference type="InterPro" id="IPR015955">
    <property type="entry name" value="Lactate_DH/Glyco_Ohase_4_C"/>
</dbReference>
<dbReference type="RefSeq" id="WP_229893675.1">
    <property type="nucleotide sequence ID" value="NZ_BNCA01000004.1"/>
</dbReference>
<feature type="binding site" evidence="8">
    <location>
        <position position="206"/>
    </location>
    <ligand>
        <name>Mn(2+)</name>
        <dbReference type="ChEBI" id="CHEBI:29035"/>
    </ligand>
</feature>
<sequence length="439" mass="47653">MPSPQERTPHPRIKLAVVGGGSTYTPELIDGFARLRDQLPLEELVLIDPDRERLELVGGLARRIFAKQGHPGRISWTGDLDAGIDGAHAILLQLRIGGQAARNQDETWPLECGCVGQETTGAGGLAKALRTVPVVLDIAERVRRRNPTAWIVDFTNPVGIVTRALLTHGHRAVGLCNVAIGFQRTFATLLGVAPDQVALEHIGLNHLTWERSVRVAGEDVLPELLAAHGDTLAAKLRMPRALLDHLGAIPSYYLRYYYQHDEVVRELRSKPSRAAEVAAIERELLTLYGDPALDEKPELLSRRGGAYYSEAAVALTSSLLRGTGDTRIVNTRNDGTLPFLPDDAVIEAPATVNATGAAPLPIRPLEPQYAGLVAHVTAYEQLALEAALLSSTGRKTGRTEGRRAVYSALLAHPLIGQLAPADRLTDELIAHNREHLPWA</sequence>
<dbReference type="Gene3D" id="3.40.50.720">
    <property type="entry name" value="NAD(P)-binding Rossmann-like Domain"/>
    <property type="match status" value="1"/>
</dbReference>
<evidence type="ECO:0000259" key="11">
    <source>
        <dbReference type="Pfam" id="PF11975"/>
    </source>
</evidence>
<dbReference type="PRINTS" id="PR00732">
    <property type="entry name" value="GLHYDRLASE4"/>
</dbReference>
<keyword evidence="8" id="KW-0170">Cobalt</keyword>
<keyword evidence="8" id="KW-0408">Iron</keyword>
<organism evidence="12 13">
    <name type="scientific">Streptomyces glebosus</name>
    <dbReference type="NCBI Taxonomy" id="249580"/>
    <lineage>
        <taxon>Bacteria</taxon>
        <taxon>Bacillati</taxon>
        <taxon>Actinomycetota</taxon>
        <taxon>Actinomycetes</taxon>
        <taxon>Kitasatosporales</taxon>
        <taxon>Streptomycetaceae</taxon>
        <taxon>Streptomyces</taxon>
    </lineage>
</organism>
<dbReference type="SUPFAM" id="SSF56327">
    <property type="entry name" value="LDH C-terminal domain-like"/>
    <property type="match status" value="1"/>
</dbReference>
<accession>A0A640T172</accession>
<evidence type="ECO:0000313" key="13">
    <source>
        <dbReference type="Proteomes" id="UP000430079"/>
    </source>
</evidence>
<comment type="caution">
    <text evidence="12">The sequence shown here is derived from an EMBL/GenBank/DDBJ whole genome shotgun (WGS) entry which is preliminary data.</text>
</comment>
<evidence type="ECO:0000256" key="10">
    <source>
        <dbReference type="RuleBase" id="RU361152"/>
    </source>
</evidence>
<evidence type="ECO:0000256" key="7">
    <source>
        <dbReference type="PIRSR" id="PIRSR601088-2"/>
    </source>
</evidence>
<evidence type="ECO:0000256" key="5">
    <source>
        <dbReference type="ARBA" id="ARBA00023211"/>
    </source>
</evidence>
<dbReference type="SUPFAM" id="SSF51735">
    <property type="entry name" value="NAD(P)-binding Rossmann-fold domains"/>
    <property type="match status" value="1"/>
</dbReference>
<dbReference type="Gene3D" id="3.90.110.10">
    <property type="entry name" value="Lactate dehydrogenase/glycoside hydrolase, family 4, C-terminal"/>
    <property type="match status" value="1"/>
</dbReference>
<dbReference type="Proteomes" id="UP000430079">
    <property type="component" value="Unassembled WGS sequence"/>
</dbReference>
<dbReference type="GO" id="GO:0046872">
    <property type="term" value="F:metal ion binding"/>
    <property type="evidence" value="ECO:0007669"/>
    <property type="project" value="UniProtKB-KW"/>
</dbReference>
<dbReference type="InterPro" id="IPR022616">
    <property type="entry name" value="Glyco_hydro_4_C"/>
</dbReference>
<dbReference type="CDD" id="cd05296">
    <property type="entry name" value="GH4_P_beta_glucosidase"/>
    <property type="match status" value="1"/>
</dbReference>
<keyword evidence="3 10" id="KW-0378">Hydrolase</keyword>
<feature type="binding site" evidence="8">
    <location>
        <position position="176"/>
    </location>
    <ligand>
        <name>Mn(2+)</name>
        <dbReference type="ChEBI" id="CHEBI:29035"/>
    </ligand>
</feature>
<dbReference type="InterPro" id="IPR036291">
    <property type="entry name" value="NAD(P)-bd_dom_sf"/>
</dbReference>
<reference evidence="12 13" key="1">
    <citation type="submission" date="2019-12" db="EMBL/GenBank/DDBJ databases">
        <title>Whole genome shotgun sequence of Streptomyces hygroscopicus subsp. glebosus NBRC 13786.</title>
        <authorList>
            <person name="Ichikawa N."/>
            <person name="Kimura A."/>
            <person name="Kitahashi Y."/>
            <person name="Komaki H."/>
            <person name="Tamura T."/>
        </authorList>
    </citation>
    <scope>NUCLEOTIDE SEQUENCE [LARGE SCALE GENOMIC DNA]</scope>
    <source>
        <strain evidence="12 13">NBRC 13786</strain>
    </source>
</reference>
<evidence type="ECO:0000313" key="12">
    <source>
        <dbReference type="EMBL" id="GFE16914.1"/>
    </source>
</evidence>
<evidence type="ECO:0000256" key="2">
    <source>
        <dbReference type="ARBA" id="ARBA00022723"/>
    </source>
</evidence>
<comment type="similarity">
    <text evidence="1 10">Belongs to the glycosyl hydrolase 4 family.</text>
</comment>
<keyword evidence="6 10" id="KW-0326">Glycosidase</keyword>
<protein>
    <submittedName>
        <fullName evidence="12">6-phospho-beta-glucosidase</fullName>
    </submittedName>
</protein>
<feature type="binding site" evidence="7">
    <location>
        <position position="102"/>
    </location>
    <ligand>
        <name>substrate</name>
    </ligand>
</feature>
<dbReference type="EMBL" id="BLIO01000001">
    <property type="protein sequence ID" value="GFE16914.1"/>
    <property type="molecule type" value="Genomic_DNA"/>
</dbReference>
<evidence type="ECO:0000256" key="3">
    <source>
        <dbReference type="ARBA" id="ARBA00022801"/>
    </source>
</evidence>
<name>A0A640T172_9ACTN</name>
<dbReference type="PANTHER" id="PTHR32092">
    <property type="entry name" value="6-PHOSPHO-BETA-GLUCOSIDASE-RELATED"/>
    <property type="match status" value="1"/>
</dbReference>
<dbReference type="Pfam" id="PF11975">
    <property type="entry name" value="Glyco_hydro_4C"/>
    <property type="match status" value="1"/>
</dbReference>
<keyword evidence="2 8" id="KW-0479">Metal-binding</keyword>
<evidence type="ECO:0000256" key="9">
    <source>
        <dbReference type="PIRSR" id="PIRSR601088-4"/>
    </source>
</evidence>
<dbReference type="GO" id="GO:0005975">
    <property type="term" value="P:carbohydrate metabolic process"/>
    <property type="evidence" value="ECO:0007669"/>
    <property type="project" value="InterPro"/>
</dbReference>
<keyword evidence="13" id="KW-1185">Reference proteome</keyword>